<dbReference type="PATRIC" id="fig|43658.5.peg.3817"/>
<dbReference type="PROSITE" id="PS00455">
    <property type="entry name" value="AMP_BINDING"/>
    <property type="match status" value="1"/>
</dbReference>
<dbReference type="GO" id="GO:0043041">
    <property type="term" value="P:amino acid activation for nonribosomal peptide biosynthetic process"/>
    <property type="evidence" value="ECO:0007669"/>
    <property type="project" value="TreeGrafter"/>
</dbReference>
<dbReference type="InterPro" id="IPR045851">
    <property type="entry name" value="AMP-bd_C_sf"/>
</dbReference>
<dbReference type="OrthoDB" id="6289742at2"/>
<organism evidence="3 4">
    <name type="scientific">Pseudoalteromonas rubra</name>
    <dbReference type="NCBI Taxonomy" id="43658"/>
    <lineage>
        <taxon>Bacteria</taxon>
        <taxon>Pseudomonadati</taxon>
        <taxon>Pseudomonadota</taxon>
        <taxon>Gammaproteobacteria</taxon>
        <taxon>Alteromonadales</taxon>
        <taxon>Pseudoalteromonadaceae</taxon>
        <taxon>Pseudoalteromonas</taxon>
    </lineage>
</organism>
<dbReference type="Gene3D" id="3.30.559.10">
    <property type="entry name" value="Chloramphenicol acetyltransferase-like domain"/>
    <property type="match status" value="1"/>
</dbReference>
<dbReference type="InterPro" id="IPR009081">
    <property type="entry name" value="PP-bd_ACP"/>
</dbReference>
<dbReference type="FunFam" id="3.40.50.980:FF:000001">
    <property type="entry name" value="Non-ribosomal peptide synthetase"/>
    <property type="match status" value="1"/>
</dbReference>
<comment type="caution">
    <text evidence="3">The sequence shown here is derived from an EMBL/GenBank/DDBJ whole genome shotgun (WGS) entry which is preliminary data.</text>
</comment>
<dbReference type="GO" id="GO:0005829">
    <property type="term" value="C:cytosol"/>
    <property type="evidence" value="ECO:0007669"/>
    <property type="project" value="TreeGrafter"/>
</dbReference>
<dbReference type="InterPro" id="IPR000873">
    <property type="entry name" value="AMP-dep_synth/lig_dom"/>
</dbReference>
<name>A0A0F4QG74_9GAMM</name>
<dbReference type="SUPFAM" id="SSF52777">
    <property type="entry name" value="CoA-dependent acyltransferases"/>
    <property type="match status" value="2"/>
</dbReference>
<dbReference type="InterPro" id="IPR036736">
    <property type="entry name" value="ACP-like_sf"/>
</dbReference>
<keyword evidence="4" id="KW-1185">Reference proteome</keyword>
<dbReference type="Pfam" id="PF00668">
    <property type="entry name" value="Condensation"/>
    <property type="match status" value="1"/>
</dbReference>
<dbReference type="Pfam" id="PF13193">
    <property type="entry name" value="AMP-binding_C"/>
    <property type="match status" value="1"/>
</dbReference>
<dbReference type="Pfam" id="PF00501">
    <property type="entry name" value="AMP-binding"/>
    <property type="match status" value="1"/>
</dbReference>
<accession>A0A0F4QG74</accession>
<evidence type="ECO:0000313" key="4">
    <source>
        <dbReference type="Proteomes" id="UP000033452"/>
    </source>
</evidence>
<dbReference type="PROSITE" id="PS50075">
    <property type="entry name" value="CARRIER"/>
    <property type="match status" value="1"/>
</dbReference>
<dbReference type="Gene3D" id="3.30.559.30">
    <property type="entry name" value="Nonribosomal peptide synthetase, condensation domain"/>
    <property type="match status" value="1"/>
</dbReference>
<dbReference type="PANTHER" id="PTHR45527:SF14">
    <property type="entry name" value="PLIPASTATIN SYNTHASE SUBUNIT B"/>
    <property type="match status" value="1"/>
</dbReference>
<dbReference type="Gene3D" id="3.40.50.12780">
    <property type="entry name" value="N-terminal domain of ligase-like"/>
    <property type="match status" value="1"/>
</dbReference>
<dbReference type="Gene3D" id="3.30.300.30">
    <property type="match status" value="1"/>
</dbReference>
<keyword evidence="1" id="KW-0175">Coiled coil</keyword>
<evidence type="ECO:0000313" key="3">
    <source>
        <dbReference type="EMBL" id="KJZ06713.1"/>
    </source>
</evidence>
<dbReference type="GO" id="GO:0044550">
    <property type="term" value="P:secondary metabolite biosynthetic process"/>
    <property type="evidence" value="ECO:0007669"/>
    <property type="project" value="TreeGrafter"/>
</dbReference>
<dbReference type="NCBIfam" id="TIGR01733">
    <property type="entry name" value="AA-adenyl-dom"/>
    <property type="match status" value="1"/>
</dbReference>
<dbReference type="Pfam" id="PF00550">
    <property type="entry name" value="PP-binding"/>
    <property type="match status" value="1"/>
</dbReference>
<dbReference type="Proteomes" id="UP000033452">
    <property type="component" value="Unassembled WGS sequence"/>
</dbReference>
<feature type="domain" description="Carrier" evidence="2">
    <location>
        <begin position="973"/>
        <end position="1050"/>
    </location>
</feature>
<dbReference type="InterPro" id="IPR023213">
    <property type="entry name" value="CAT-like_dom_sf"/>
</dbReference>
<dbReference type="InterPro" id="IPR001242">
    <property type="entry name" value="Condensation_dom"/>
</dbReference>
<dbReference type="InterPro" id="IPR025110">
    <property type="entry name" value="AMP-bd_C"/>
</dbReference>
<feature type="coiled-coil region" evidence="1">
    <location>
        <begin position="1050"/>
        <end position="1077"/>
    </location>
</feature>
<dbReference type="InterPro" id="IPR010071">
    <property type="entry name" value="AA_adenyl_dom"/>
</dbReference>
<dbReference type="SUPFAM" id="SSF47336">
    <property type="entry name" value="ACP-like"/>
    <property type="match status" value="1"/>
</dbReference>
<gene>
    <name evidence="3" type="ORF">TW77_18070</name>
</gene>
<dbReference type="InterPro" id="IPR020845">
    <property type="entry name" value="AMP-binding_CS"/>
</dbReference>
<reference evidence="3 4" key="1">
    <citation type="journal article" date="2015" name="BMC Genomics">
        <title>Genome mining reveals unlocked bioactive potential of marine Gram-negative bacteria.</title>
        <authorList>
            <person name="Machado H."/>
            <person name="Sonnenschein E.C."/>
            <person name="Melchiorsen J."/>
            <person name="Gram L."/>
        </authorList>
    </citation>
    <scope>NUCLEOTIDE SEQUENCE [LARGE SCALE GENOMIC DNA]</scope>
    <source>
        <strain evidence="3 4">S2471</strain>
    </source>
</reference>
<dbReference type="InterPro" id="IPR042099">
    <property type="entry name" value="ANL_N_sf"/>
</dbReference>
<dbReference type="GO" id="GO:0031177">
    <property type="term" value="F:phosphopantetheine binding"/>
    <property type="evidence" value="ECO:0007669"/>
    <property type="project" value="TreeGrafter"/>
</dbReference>
<evidence type="ECO:0000256" key="1">
    <source>
        <dbReference type="SAM" id="Coils"/>
    </source>
</evidence>
<sequence>MSGNVGYPLSSVQRAVLNDYIIGEKVPKYHIGCNVDCHFEFNEKDVLYAVKKVNALHPALRTCLVNNDGEYSQVVNDAHEAEFRFIDLSVEGQTSREHALKAAQKEFDEPYNLEQNCWRAIAVKYAENRFILCLGYHHLFVDGVSTAIVLEDIIALIGGNEVKPRSSLDYRSFIESDAKYLNSKRASRDREFWKEDFRTIPARVYKPKDKSLSKSFPSITNFSSISRNDVEQLRNHAESQGVGLAHSLFALVVAFIAKSKALNEVTIGIPVHNRTTAEHKKIVGMFSGLIPLKIEVPENDRFSDLVTRVARKLAKVYRYQKLPISEINSLLKTISYNRKHIFDVTISYEPFPSEHKCARGEYKASRVPEPYEQMPLAIAILDYHEKDDLQLMTNYNSNYFCNSEIGVVDRAIAAMVNRLKTSFDTKLSELPLQSERELEALAKGPAPIPSQFCHNTLTEQFHSVVELYGDSVAVECDRFVMTYEELNRRSTFLTNTLRERGIEQGDRVGFCLSRSCLSIVAILAIVKLGATYIPIDPATPDSRIEYLIADSGMKLIITEDAYEGKECLQTIPTLTISQLTTQSELSSQELVLNSLNASSPAYIIYTSGSTGKPKGVEVSHHNVLRLFDSCYSEFEFTQSDIWAVSHSLAFDFSVWEIWGALLFGGKMVLINEQQLRSPFDFYKIIADKNVTILSQTPSAFLSFDNTDAKQSSSLSLRRVVFGGEALTPSNLKSWFARHSDQHPKMINMYGTTETTVHATYKEISKYHATSSSESIIGKPLGDLDIQIQDIGGNILPVGSIGEMVIGGAGVSLGYYHKPELNQAKFYESENKTRYYRTGDLAKLLPNGEFEYIGRIDEQIKLRGYRIELGEIEAQISQLNGISNCVVQLREDVPEQKRIVAYLVCNSRNEETQKEYLANIKSSLQRTLPSYMVPTAFICLDHFPLTTNGKVDKLALLPPESYPNWQPANASYVPPNTELEIRISQLWADLLGKEANEIGRFDDFFILGGDSLMMMKLISQCNDEFNITLSFGDIFDNLELNQLSHKIERLVDKQAQTLSQLEAQVESLSEEEIDAMLESLS</sequence>
<proteinExistence type="predicted"/>
<dbReference type="Gene3D" id="1.10.1200.10">
    <property type="entry name" value="ACP-like"/>
    <property type="match status" value="1"/>
</dbReference>
<dbReference type="EMBL" id="JXYA01000045">
    <property type="protein sequence ID" value="KJZ06713.1"/>
    <property type="molecule type" value="Genomic_DNA"/>
</dbReference>
<dbReference type="GO" id="GO:0003824">
    <property type="term" value="F:catalytic activity"/>
    <property type="evidence" value="ECO:0007669"/>
    <property type="project" value="InterPro"/>
</dbReference>
<dbReference type="PANTHER" id="PTHR45527">
    <property type="entry name" value="NONRIBOSOMAL PEPTIDE SYNTHETASE"/>
    <property type="match status" value="1"/>
</dbReference>
<dbReference type="RefSeq" id="WP_046006381.1">
    <property type="nucleotide sequence ID" value="NZ_JXYA01000045.1"/>
</dbReference>
<protein>
    <recommendedName>
        <fullName evidence="2">Carrier domain-containing protein</fullName>
    </recommendedName>
</protein>
<dbReference type="CDD" id="cd17643">
    <property type="entry name" value="A_NRPS_Cytc1-like"/>
    <property type="match status" value="1"/>
</dbReference>
<evidence type="ECO:0000259" key="2">
    <source>
        <dbReference type="PROSITE" id="PS50075"/>
    </source>
</evidence>
<dbReference type="SUPFAM" id="SSF56801">
    <property type="entry name" value="Acetyl-CoA synthetase-like"/>
    <property type="match status" value="1"/>
</dbReference>
<dbReference type="AlphaFoldDB" id="A0A0F4QG74"/>